<proteinExistence type="inferred from homology"/>
<protein>
    <submittedName>
        <fullName evidence="13">Butyrophilin subfamily 1 member A1-like</fullName>
    </submittedName>
</protein>
<evidence type="ECO:0000259" key="10">
    <source>
        <dbReference type="PROSITE" id="PS50188"/>
    </source>
</evidence>
<dbReference type="InterPro" id="IPR003877">
    <property type="entry name" value="SPRY_dom"/>
</dbReference>
<keyword evidence="3 8" id="KW-0812">Transmembrane</keyword>
<evidence type="ECO:0000256" key="5">
    <source>
        <dbReference type="ARBA" id="ARBA00023136"/>
    </source>
</evidence>
<evidence type="ECO:0000256" key="9">
    <source>
        <dbReference type="SAM" id="SignalP"/>
    </source>
</evidence>
<dbReference type="InterPro" id="IPR003599">
    <property type="entry name" value="Ig_sub"/>
</dbReference>
<dbReference type="RefSeq" id="XP_033771613.1">
    <property type="nucleotide sequence ID" value="XM_033915722.1"/>
</dbReference>
<dbReference type="OrthoDB" id="6105938at2759"/>
<keyword evidence="6" id="KW-1015">Disulfide bond</keyword>
<evidence type="ECO:0000313" key="12">
    <source>
        <dbReference type="Proteomes" id="UP000515159"/>
    </source>
</evidence>
<evidence type="ECO:0000256" key="8">
    <source>
        <dbReference type="SAM" id="Phobius"/>
    </source>
</evidence>
<feature type="domain" description="Ig-like" evidence="11">
    <location>
        <begin position="49"/>
        <end position="144"/>
    </location>
</feature>
<reference evidence="13" key="1">
    <citation type="submission" date="2025-08" db="UniProtKB">
        <authorList>
            <consortium name="RefSeq"/>
        </authorList>
    </citation>
    <scope>IDENTIFICATION</scope>
</reference>
<evidence type="ECO:0000256" key="2">
    <source>
        <dbReference type="ARBA" id="ARBA00007591"/>
    </source>
</evidence>
<dbReference type="SMART" id="SM00449">
    <property type="entry name" value="SPRY"/>
    <property type="match status" value="1"/>
</dbReference>
<evidence type="ECO:0000256" key="4">
    <source>
        <dbReference type="ARBA" id="ARBA00022989"/>
    </source>
</evidence>
<evidence type="ECO:0000256" key="6">
    <source>
        <dbReference type="ARBA" id="ARBA00023157"/>
    </source>
</evidence>
<feature type="transmembrane region" description="Helical" evidence="8">
    <location>
        <begin position="158"/>
        <end position="181"/>
    </location>
</feature>
<evidence type="ECO:0000256" key="7">
    <source>
        <dbReference type="ARBA" id="ARBA00023319"/>
    </source>
</evidence>
<dbReference type="SMART" id="SM00589">
    <property type="entry name" value="PRY"/>
    <property type="match status" value="1"/>
</dbReference>
<dbReference type="InterPro" id="IPR036179">
    <property type="entry name" value="Ig-like_dom_sf"/>
</dbReference>
<keyword evidence="12" id="KW-1185">Reference proteome</keyword>
<dbReference type="InterPro" id="IPR013783">
    <property type="entry name" value="Ig-like_fold"/>
</dbReference>
<dbReference type="InterPro" id="IPR013320">
    <property type="entry name" value="ConA-like_dom_sf"/>
</dbReference>
<dbReference type="SUPFAM" id="SSF48726">
    <property type="entry name" value="Immunoglobulin"/>
    <property type="match status" value="1"/>
</dbReference>
<dbReference type="InterPro" id="IPR006574">
    <property type="entry name" value="PRY"/>
</dbReference>
<feature type="chain" id="PRO_5028355633" evidence="9">
    <location>
        <begin position="33"/>
        <end position="387"/>
    </location>
</feature>
<comment type="subcellular location">
    <subcellularLocation>
        <location evidence="1">Membrane</location>
    </subcellularLocation>
</comment>
<organism evidence="12 13">
    <name type="scientific">Geotrypetes seraphini</name>
    <name type="common">Gaboon caecilian</name>
    <name type="synonym">Caecilia seraphini</name>
    <dbReference type="NCBI Taxonomy" id="260995"/>
    <lineage>
        <taxon>Eukaryota</taxon>
        <taxon>Metazoa</taxon>
        <taxon>Chordata</taxon>
        <taxon>Craniata</taxon>
        <taxon>Vertebrata</taxon>
        <taxon>Euteleostomi</taxon>
        <taxon>Amphibia</taxon>
        <taxon>Gymnophiona</taxon>
        <taxon>Geotrypetes</taxon>
    </lineage>
</organism>
<dbReference type="PROSITE" id="PS50188">
    <property type="entry name" value="B302_SPRY"/>
    <property type="match status" value="1"/>
</dbReference>
<dbReference type="InterPro" id="IPR013106">
    <property type="entry name" value="Ig_V-set"/>
</dbReference>
<dbReference type="PANTHER" id="PTHR24103">
    <property type="entry name" value="E3 UBIQUITIN-PROTEIN LIGASE TRIM"/>
    <property type="match status" value="1"/>
</dbReference>
<name>A0A6P8P9J1_GEOSA</name>
<evidence type="ECO:0000313" key="13">
    <source>
        <dbReference type="RefSeq" id="XP_033771613.1"/>
    </source>
</evidence>
<dbReference type="Pfam" id="PF13765">
    <property type="entry name" value="PRY"/>
    <property type="match status" value="1"/>
</dbReference>
<accession>A0A6P8P9J1</accession>
<keyword evidence="7" id="KW-0393">Immunoglobulin domain</keyword>
<dbReference type="GeneID" id="117346322"/>
<dbReference type="Pfam" id="PF07686">
    <property type="entry name" value="V-set"/>
    <property type="match status" value="1"/>
</dbReference>
<dbReference type="Gene3D" id="2.60.40.10">
    <property type="entry name" value="Immunoglobulins"/>
    <property type="match status" value="1"/>
</dbReference>
<dbReference type="FunFam" id="2.60.40.10:FF:000183">
    <property type="entry name" value="Myelin-oligodendrocyte glycoprotein"/>
    <property type="match status" value="1"/>
</dbReference>
<dbReference type="SMART" id="SM00409">
    <property type="entry name" value="IG"/>
    <property type="match status" value="1"/>
</dbReference>
<dbReference type="InterPro" id="IPR050143">
    <property type="entry name" value="TRIM/RBCC"/>
</dbReference>
<dbReference type="FunFam" id="2.60.120.920:FF:000004">
    <property type="entry name" value="Butyrophilin subfamily 1 member A1"/>
    <property type="match status" value="1"/>
</dbReference>
<evidence type="ECO:0000259" key="11">
    <source>
        <dbReference type="PROSITE" id="PS50835"/>
    </source>
</evidence>
<dbReference type="InterPro" id="IPR007110">
    <property type="entry name" value="Ig-like_dom"/>
</dbReference>
<dbReference type="Pfam" id="PF00622">
    <property type="entry name" value="SPRY"/>
    <property type="match status" value="1"/>
</dbReference>
<keyword evidence="5 8" id="KW-0472">Membrane</keyword>
<gene>
    <name evidence="13" type="primary">LOC117346322</name>
</gene>
<sequence>MYFPDAPWRRTFSSLQSFILLLISHHFQIVHTERFKVIGPGQPVVAVLGENVVLPCHLDPVLSAERMQVRWFQTRFDLIVHLYENGKDRNKEQIPEYRDRTELIRKDISCGSVSLRIYNIQLDDTGSYTCFFQSDTYYEEATLELKVANTFFHQVSRWVSSLSIILPLIFLCSLLVVWVIYHVRNERQEKDSLRRELEWRRCCSYAVNVVLDPETVHPDLILSEDRKSVRHGDTRQNLPDNFQRFDTWLCVLGCENFTSGRHYWEVEVGDMTDWDLGVCNNSVSRKGWITQTPERGYWTLRLRYGNEYKACTSSRTLLPLSVKPQAVGIFLDYEAGKVSFYNPDNRSHLFTFTHPFTDKLLPYFDPYLHREGANAGALRIRPVPDWE</sequence>
<dbReference type="InterPro" id="IPR003879">
    <property type="entry name" value="Butyrophylin_SPRY"/>
</dbReference>
<dbReference type="PROSITE" id="PS50835">
    <property type="entry name" value="IG_LIKE"/>
    <property type="match status" value="1"/>
</dbReference>
<keyword evidence="4 8" id="KW-1133">Transmembrane helix</keyword>
<keyword evidence="9" id="KW-0732">Signal</keyword>
<dbReference type="CDD" id="cd05713">
    <property type="entry name" value="IgV_MOG_like"/>
    <property type="match status" value="1"/>
</dbReference>
<dbReference type="SUPFAM" id="SSF49899">
    <property type="entry name" value="Concanavalin A-like lectins/glucanases"/>
    <property type="match status" value="1"/>
</dbReference>
<dbReference type="Proteomes" id="UP000515159">
    <property type="component" value="Chromosome 12"/>
</dbReference>
<dbReference type="KEGG" id="gsh:117346322"/>
<comment type="similarity">
    <text evidence="2">Belongs to the immunoglobulin superfamily. BTN/MOG family.</text>
</comment>
<evidence type="ECO:0000256" key="3">
    <source>
        <dbReference type="ARBA" id="ARBA00022692"/>
    </source>
</evidence>
<evidence type="ECO:0000256" key="1">
    <source>
        <dbReference type="ARBA" id="ARBA00004370"/>
    </source>
</evidence>
<dbReference type="InParanoid" id="A0A6P8P9J1"/>
<dbReference type="Gene3D" id="2.60.120.920">
    <property type="match status" value="1"/>
</dbReference>
<dbReference type="AlphaFoldDB" id="A0A6P8P9J1"/>
<dbReference type="GO" id="GO:0016020">
    <property type="term" value="C:membrane"/>
    <property type="evidence" value="ECO:0007669"/>
    <property type="project" value="UniProtKB-SubCell"/>
</dbReference>
<feature type="domain" description="B30.2/SPRY" evidence="10">
    <location>
        <begin position="189"/>
        <end position="383"/>
    </location>
</feature>
<feature type="signal peptide" evidence="9">
    <location>
        <begin position="1"/>
        <end position="32"/>
    </location>
</feature>
<dbReference type="InterPro" id="IPR001870">
    <property type="entry name" value="B30.2/SPRY"/>
</dbReference>
<dbReference type="SMART" id="SM00406">
    <property type="entry name" value="IGv"/>
    <property type="match status" value="1"/>
</dbReference>
<dbReference type="PRINTS" id="PR01407">
    <property type="entry name" value="BUTYPHLNCDUF"/>
</dbReference>
<dbReference type="InterPro" id="IPR043136">
    <property type="entry name" value="B30.2/SPRY_sf"/>
</dbReference>